<organism evidence="10 11">
    <name type="scientific">Diaphorina citri</name>
    <name type="common">Asian citrus psyllid</name>
    <dbReference type="NCBI Taxonomy" id="121845"/>
    <lineage>
        <taxon>Eukaryota</taxon>
        <taxon>Metazoa</taxon>
        <taxon>Ecdysozoa</taxon>
        <taxon>Arthropoda</taxon>
        <taxon>Hexapoda</taxon>
        <taxon>Insecta</taxon>
        <taxon>Pterygota</taxon>
        <taxon>Neoptera</taxon>
        <taxon>Paraneoptera</taxon>
        <taxon>Hemiptera</taxon>
        <taxon>Sternorrhyncha</taxon>
        <taxon>Psylloidea</taxon>
        <taxon>Psyllidae</taxon>
        <taxon>Diaphorininae</taxon>
        <taxon>Diaphorina</taxon>
    </lineage>
</organism>
<dbReference type="GeneID" id="103515367"/>
<evidence type="ECO:0000256" key="6">
    <source>
        <dbReference type="ARBA" id="ARBA00023242"/>
    </source>
</evidence>
<dbReference type="SMART" id="SM00320">
    <property type="entry name" value="WD40"/>
    <property type="match status" value="2"/>
</dbReference>
<evidence type="ECO:0000256" key="3">
    <source>
        <dbReference type="ARBA" id="ARBA00022574"/>
    </source>
</evidence>
<name>A0A3Q0JB03_DIACI</name>
<dbReference type="Pfam" id="PF12265">
    <property type="entry name" value="CAF1C_H4-bd"/>
    <property type="match status" value="1"/>
</dbReference>
<keyword evidence="3 7" id="KW-0853">WD repeat</keyword>
<dbReference type="PANTHER" id="PTHR22850">
    <property type="entry name" value="WD40 REPEAT FAMILY"/>
    <property type="match status" value="1"/>
</dbReference>
<gene>
    <name evidence="11" type="primary">LOC103515367</name>
</gene>
<sequence>MMSNNLMEPAAQLNMEDLNLSQTEVRYYNDLFTCCDPDLSTGTVKLSKVTELFETANLSFDSIRKILDLSIINDSSSFARPEFYRALKLIASHQAGHPISPDAITSTSDLPLPKFQWMSINNTKDSWKDNKSKPHNNEDTDGSTSADLIQLSDNSHSYQEYCDSTDSDTKTMRLDSIRSNGGISSTASPTASSTASESPTPTNSVHEKNYWQGLVCEEQRQLLGTEEESSDRHSSDNDTEDLNSIWSMTDEQREYYKTQFHNLQILLLSGYLDNRVLLAIYCPIQAGLPYFPKLGHRKLGVLEELPRHLSRYQMIAWIRHGFVSLQIMKLSLVVFPLFIRHRPDAVQIFRVIITRVTVRRFLFCSQQLPLHGADDPGFIRIPGEVRYLRCMATMYEQKLRWAILSIFRALFFTDLAQIPHMQSPICVQWSPHNETILASSGTDRRLHVWDLSKIGEEQSTEDAEDGPPELLFIHGGHTAKISDFSWNPNEPWVICSVSEDNIMQPFDDAVEERVINEEYKIWKKNTPFLYDLVMTHALEWPSLTAQWLPDVTSNNLMEPAAQLNMEDLNLSQTEVRYYNDLFTCCDPDLSTGTVKLSKVTELFETANLSFDSIRKWTKFVDSPTSIASNLSSPGPKPVNFDFQKAAVEQDPKILHPVALRVTPNPEPNGEAASTEVVAVDSRKTSVSSLEQGVCDAIRPIQRPQPKKPTNSAGVGAIPPPPQPISDEISGPTSLPISVMPTASLPNAGAPKKEPPPPPPPRPRTHARSSSLDLNRLGE</sequence>
<dbReference type="SUPFAM" id="SSF47473">
    <property type="entry name" value="EF-hand"/>
    <property type="match status" value="1"/>
</dbReference>
<dbReference type="SUPFAM" id="SSF50978">
    <property type="entry name" value="WD40 repeat-like"/>
    <property type="match status" value="1"/>
</dbReference>
<keyword evidence="10" id="KW-1185">Reference proteome</keyword>
<feature type="compositionally biased region" description="Polar residues" evidence="8">
    <location>
        <begin position="142"/>
        <end position="164"/>
    </location>
</feature>
<feature type="compositionally biased region" description="Low complexity" evidence="8">
    <location>
        <begin position="184"/>
        <end position="204"/>
    </location>
</feature>
<keyword evidence="5" id="KW-0156">Chromatin regulator</keyword>
<dbReference type="InterPro" id="IPR000261">
    <property type="entry name" value="EH_dom"/>
</dbReference>
<dbReference type="InterPro" id="IPR036322">
    <property type="entry name" value="WD40_repeat_dom_sf"/>
</dbReference>
<evidence type="ECO:0000256" key="2">
    <source>
        <dbReference type="ARBA" id="ARBA00009341"/>
    </source>
</evidence>
<dbReference type="RefSeq" id="XP_026683890.1">
    <property type="nucleotide sequence ID" value="XM_026828089.1"/>
</dbReference>
<evidence type="ECO:0000313" key="11">
    <source>
        <dbReference type="RefSeq" id="XP_026683890.1"/>
    </source>
</evidence>
<dbReference type="KEGG" id="dci:103515367"/>
<dbReference type="AlphaFoldDB" id="A0A3Q0JB03"/>
<feature type="compositionally biased region" description="Basic and acidic residues" evidence="8">
    <location>
        <begin position="125"/>
        <end position="138"/>
    </location>
</feature>
<keyword evidence="4" id="KW-0677">Repeat</keyword>
<evidence type="ECO:0000256" key="7">
    <source>
        <dbReference type="PROSITE-ProRule" id="PRU00221"/>
    </source>
</evidence>
<evidence type="ECO:0000313" key="10">
    <source>
        <dbReference type="Proteomes" id="UP000079169"/>
    </source>
</evidence>
<accession>A0A3Q0JB03</accession>
<protein>
    <submittedName>
        <fullName evidence="11">Uncharacterized protein LOC103515367</fullName>
    </submittedName>
</protein>
<evidence type="ECO:0000259" key="9">
    <source>
        <dbReference type="SMART" id="SM00027"/>
    </source>
</evidence>
<feature type="repeat" description="WD" evidence="7">
    <location>
        <begin position="417"/>
        <end position="459"/>
    </location>
</feature>
<dbReference type="Gene3D" id="2.130.10.10">
    <property type="entry name" value="YVTN repeat-like/Quinoprotein amine dehydrogenase"/>
    <property type="match status" value="2"/>
</dbReference>
<dbReference type="SMART" id="SM00027">
    <property type="entry name" value="EH"/>
    <property type="match status" value="1"/>
</dbReference>
<dbReference type="Proteomes" id="UP000079169">
    <property type="component" value="Unplaced"/>
</dbReference>
<dbReference type="PROSITE" id="PS50082">
    <property type="entry name" value="WD_REPEATS_2"/>
    <property type="match status" value="1"/>
</dbReference>
<comment type="similarity">
    <text evidence="2">Belongs to the WD repeat RBAP46/RBAP48/MSI1 family.</text>
</comment>
<feature type="domain" description="EH" evidence="9">
    <location>
        <begin position="17"/>
        <end position="110"/>
    </location>
</feature>
<keyword evidence="6" id="KW-0539">Nucleus</keyword>
<dbReference type="InterPro" id="IPR015943">
    <property type="entry name" value="WD40/YVTN_repeat-like_dom_sf"/>
</dbReference>
<dbReference type="Pfam" id="PF00400">
    <property type="entry name" value="WD40"/>
    <property type="match status" value="2"/>
</dbReference>
<dbReference type="InterPro" id="IPR022052">
    <property type="entry name" value="Histone-bd_RBBP4-like_N"/>
</dbReference>
<evidence type="ECO:0000256" key="5">
    <source>
        <dbReference type="ARBA" id="ARBA00022853"/>
    </source>
</evidence>
<dbReference type="InterPro" id="IPR050459">
    <property type="entry name" value="WD_repeat_RBAP46/RBAP48/MSI1"/>
</dbReference>
<dbReference type="InterPro" id="IPR011992">
    <property type="entry name" value="EF-hand-dom_pair"/>
</dbReference>
<dbReference type="STRING" id="121845.A0A3Q0JB03"/>
<dbReference type="PROSITE" id="PS00678">
    <property type="entry name" value="WD_REPEATS_1"/>
    <property type="match status" value="1"/>
</dbReference>
<feature type="compositionally biased region" description="Basic and acidic residues" evidence="8">
    <location>
        <begin position="167"/>
        <end position="176"/>
    </location>
</feature>
<feature type="region of interest" description="Disordered" evidence="8">
    <location>
        <begin position="223"/>
        <end position="242"/>
    </location>
</feature>
<evidence type="ECO:0000256" key="4">
    <source>
        <dbReference type="ARBA" id="ARBA00022737"/>
    </source>
</evidence>
<reference evidence="11" key="1">
    <citation type="submission" date="2025-08" db="UniProtKB">
        <authorList>
            <consortium name="RefSeq"/>
        </authorList>
    </citation>
    <scope>IDENTIFICATION</scope>
</reference>
<evidence type="ECO:0000256" key="8">
    <source>
        <dbReference type="SAM" id="MobiDB-lite"/>
    </source>
</evidence>
<comment type="subcellular location">
    <subcellularLocation>
        <location evidence="1">Nucleus</location>
    </subcellularLocation>
</comment>
<proteinExistence type="inferred from homology"/>
<dbReference type="GO" id="GO:0005634">
    <property type="term" value="C:nucleus"/>
    <property type="evidence" value="ECO:0007669"/>
    <property type="project" value="UniProtKB-SubCell"/>
</dbReference>
<dbReference type="GO" id="GO:0006325">
    <property type="term" value="P:chromatin organization"/>
    <property type="evidence" value="ECO:0007669"/>
    <property type="project" value="UniProtKB-KW"/>
</dbReference>
<dbReference type="Gene3D" id="1.10.238.10">
    <property type="entry name" value="EF-hand"/>
    <property type="match status" value="1"/>
</dbReference>
<feature type="region of interest" description="Disordered" evidence="8">
    <location>
        <begin position="662"/>
        <end position="778"/>
    </location>
</feature>
<feature type="region of interest" description="Disordered" evidence="8">
    <location>
        <begin position="125"/>
        <end position="210"/>
    </location>
</feature>
<dbReference type="InterPro" id="IPR001680">
    <property type="entry name" value="WD40_rpt"/>
</dbReference>
<dbReference type="PaxDb" id="121845-A0A3Q0JB03"/>
<dbReference type="InterPro" id="IPR019775">
    <property type="entry name" value="WD40_repeat_CS"/>
</dbReference>
<evidence type="ECO:0000256" key="1">
    <source>
        <dbReference type="ARBA" id="ARBA00004123"/>
    </source>
</evidence>